<name>A0A7L4ZYF0_9BACT</name>
<gene>
    <name evidence="1" type="ORF">F0P96_09825</name>
</gene>
<evidence type="ECO:0000313" key="1">
    <source>
        <dbReference type="EMBL" id="KAA9333266.1"/>
    </source>
</evidence>
<dbReference type="EMBL" id="VTWU01000003">
    <property type="protein sequence ID" value="KAA9333266.1"/>
    <property type="molecule type" value="Genomic_DNA"/>
</dbReference>
<comment type="caution">
    <text evidence="1">The sequence shown here is derived from an EMBL/GenBank/DDBJ whole genome shotgun (WGS) entry which is preliminary data.</text>
</comment>
<protein>
    <submittedName>
        <fullName evidence="1">Uncharacterized protein</fullName>
    </submittedName>
</protein>
<dbReference type="AlphaFoldDB" id="A0A7L4ZYF0"/>
<evidence type="ECO:0000313" key="2">
    <source>
        <dbReference type="Proteomes" id="UP000326380"/>
    </source>
</evidence>
<keyword evidence="2" id="KW-1185">Reference proteome</keyword>
<dbReference type="Proteomes" id="UP000326380">
    <property type="component" value="Unassembled WGS sequence"/>
</dbReference>
<sequence length="553" mass="62549">MPARYAFHLLVLLWLLLLHVGYPCRAQQPYLNAFYDGFNAVRTAQYRYDAHYEHYVALPSGFSMGAVLAIDSNAVQVVRVDLVYTAFRQSSAFDQRQLNLERLAGLLQLNPSLRTRAAVEWNLVEQTGCDSPQECQGYFHGFVIYTEKRFTKADSEVEIKHMEDALRRRLAQRVRRNTAPTDSAELDDAPRTASAGMYTVERFEHNLCYVPALRWPAREMNQRLRRSYRCPDKRRQTVGFRADIDAKGRVTQLVLDNPDLACNKQLHRALLRTLRWQRGFVVARKWYPGQAVGTVRLPLRARSLVIKRYVLPDSLLQRYALELDENGCYTTRTDTVRTVAGVGVRDEGAVSAVLDRNPSWTKSLVVVDVTGSMSPYLTDLLVWLKLASLRTPRTFVFFNDGNDKADRDKPIGHTGGIYSVAASSFEPVKKRMYQAMRGGGGGDQPENNFEALRAGLREVPPGSEAIMVADNYAFPRDARLLHGLPVNLKLILCGTTGGINPKYLALAREYGFSLHTMESDILDLQALHEGETIELEGEKYLVTKHGFKRVGAW</sequence>
<proteinExistence type="predicted"/>
<reference evidence="1 2" key="1">
    <citation type="submission" date="2019-09" db="EMBL/GenBank/DDBJ databases">
        <title>Genome sequence of Hymenobacter sp. M3.</title>
        <authorList>
            <person name="Srinivasan S."/>
        </authorList>
    </citation>
    <scope>NUCLEOTIDE SEQUENCE [LARGE SCALE GENOMIC DNA]</scope>
    <source>
        <strain evidence="1 2">M3</strain>
    </source>
</reference>
<dbReference type="RefSeq" id="WP_151078687.1">
    <property type="nucleotide sequence ID" value="NZ_CP047647.1"/>
</dbReference>
<accession>A0A7L4ZYF0</accession>
<organism evidence="1 2">
    <name type="scientific">Hymenobacter busanensis</name>
    <dbReference type="NCBI Taxonomy" id="2607656"/>
    <lineage>
        <taxon>Bacteria</taxon>
        <taxon>Pseudomonadati</taxon>
        <taxon>Bacteroidota</taxon>
        <taxon>Cytophagia</taxon>
        <taxon>Cytophagales</taxon>
        <taxon>Hymenobacteraceae</taxon>
        <taxon>Hymenobacter</taxon>
    </lineage>
</organism>